<proteinExistence type="predicted"/>
<reference evidence="2" key="1">
    <citation type="journal article" date="2018" name="BMC Genomics">
        <title>Genomic insights into host adaptation between the wheat stripe rust pathogen (Puccinia striiformis f. sp. tritici) and the barley stripe rust pathogen (Puccinia striiformis f. sp. hordei).</title>
        <authorList>
            <person name="Xia C."/>
            <person name="Wang M."/>
            <person name="Yin C."/>
            <person name="Cornejo O.E."/>
            <person name="Hulbert S.H."/>
            <person name="Chen X."/>
        </authorList>
    </citation>
    <scope>NUCLEOTIDE SEQUENCE [LARGE SCALE GENOMIC DNA]</scope>
    <source>
        <strain evidence="2">93-210</strain>
    </source>
</reference>
<evidence type="ECO:0000313" key="1">
    <source>
        <dbReference type="EMBL" id="KAI7954913.1"/>
    </source>
</evidence>
<dbReference type="EMBL" id="CM045869">
    <property type="protein sequence ID" value="KAI7954913.1"/>
    <property type="molecule type" value="Genomic_DNA"/>
</dbReference>
<accession>A0ACC0EM76</accession>
<reference evidence="1 2" key="3">
    <citation type="journal article" date="2022" name="Microbiol. Spectr.">
        <title>Folding features and dynamics of 3D genome architecture in plant fungal pathogens.</title>
        <authorList>
            <person name="Xia C."/>
        </authorList>
    </citation>
    <scope>NUCLEOTIDE SEQUENCE [LARGE SCALE GENOMIC DNA]</scope>
    <source>
        <strain evidence="1 2">93-210</strain>
    </source>
</reference>
<evidence type="ECO:0000313" key="2">
    <source>
        <dbReference type="Proteomes" id="UP001060170"/>
    </source>
</evidence>
<dbReference type="Proteomes" id="UP001060170">
    <property type="component" value="Chromosome 5"/>
</dbReference>
<protein>
    <submittedName>
        <fullName evidence="1">Uncharacterized protein</fullName>
    </submittedName>
</protein>
<gene>
    <name evidence="1" type="ORF">MJO28_005313</name>
</gene>
<reference evidence="2" key="2">
    <citation type="journal article" date="2018" name="Mol. Plant Microbe Interact.">
        <title>Genome sequence resources for the wheat stripe rust pathogen (Puccinia striiformis f. sp. tritici) and the barley stripe rust pathogen (Puccinia striiformis f. sp. hordei).</title>
        <authorList>
            <person name="Xia C."/>
            <person name="Wang M."/>
            <person name="Yin C."/>
            <person name="Cornejo O.E."/>
            <person name="Hulbert S.H."/>
            <person name="Chen X."/>
        </authorList>
    </citation>
    <scope>NUCLEOTIDE SEQUENCE [LARGE SCALE GENOMIC DNA]</scope>
    <source>
        <strain evidence="2">93-210</strain>
    </source>
</reference>
<organism evidence="1 2">
    <name type="scientific">Puccinia striiformis f. sp. tritici</name>
    <dbReference type="NCBI Taxonomy" id="168172"/>
    <lineage>
        <taxon>Eukaryota</taxon>
        <taxon>Fungi</taxon>
        <taxon>Dikarya</taxon>
        <taxon>Basidiomycota</taxon>
        <taxon>Pucciniomycotina</taxon>
        <taxon>Pucciniomycetes</taxon>
        <taxon>Pucciniales</taxon>
        <taxon>Pucciniaceae</taxon>
        <taxon>Puccinia</taxon>
    </lineage>
</organism>
<keyword evidence="2" id="KW-1185">Reference proteome</keyword>
<comment type="caution">
    <text evidence="1">The sequence shown here is derived from an EMBL/GenBank/DDBJ whole genome shotgun (WGS) entry which is preliminary data.</text>
</comment>
<sequence>MFRLEATIFGGLSLDELVDHPENTSTSSQHFLWTTTYHFQKKGQIHENRKKKKNEKKGFEVPLTTSRGLLIMSAEAWLFLFAVILAAVLLFTAVFYIIMFSDLECDYMNPIDLCNKMNQFVLPEMGAHMFLVLLFVLSFQFVATLINAPLIAWNVNKVMKKTHMYDATEIFRTLAQHKKESFFKLGFYLLSFFYYLFRMIAALVADEV</sequence>
<name>A0ACC0EM76_9BASI</name>